<evidence type="ECO:0000313" key="3">
    <source>
        <dbReference type="EMBL" id="MCJ2177134.1"/>
    </source>
</evidence>
<keyword evidence="1" id="KW-0472">Membrane</keyword>
<protein>
    <submittedName>
        <fullName evidence="3">DUF2062 domain-containing protein</fullName>
    </submittedName>
</protein>
<feature type="transmembrane region" description="Helical" evidence="1">
    <location>
        <begin position="142"/>
        <end position="170"/>
    </location>
</feature>
<dbReference type="RefSeq" id="WP_243989870.1">
    <property type="nucleotide sequence ID" value="NZ_JALHLE010000001.1"/>
</dbReference>
<dbReference type="EMBL" id="JALHLE010000001">
    <property type="protein sequence ID" value="MCJ2177134.1"/>
    <property type="molecule type" value="Genomic_DNA"/>
</dbReference>
<dbReference type="InterPro" id="IPR018639">
    <property type="entry name" value="DUF2062"/>
</dbReference>
<name>A0ABT0AX58_9SPHN</name>
<gene>
    <name evidence="3" type="ORF">MTR64_01015</name>
</gene>
<organism evidence="3 4">
    <name type="scientific">Novosphingobium album</name>
    <name type="common">ex Hu et al. 2023</name>
    <dbReference type="NCBI Taxonomy" id="2930093"/>
    <lineage>
        <taxon>Bacteria</taxon>
        <taxon>Pseudomonadati</taxon>
        <taxon>Pseudomonadota</taxon>
        <taxon>Alphaproteobacteria</taxon>
        <taxon>Sphingomonadales</taxon>
        <taxon>Sphingomonadaceae</taxon>
        <taxon>Novosphingobium</taxon>
    </lineage>
</organism>
<feature type="transmembrane region" description="Helical" evidence="1">
    <location>
        <begin position="49"/>
        <end position="72"/>
    </location>
</feature>
<dbReference type="Proteomes" id="UP001162880">
    <property type="component" value="Unassembled WGS sequence"/>
</dbReference>
<dbReference type="PANTHER" id="PTHR40547">
    <property type="entry name" value="SLL0298 PROTEIN"/>
    <property type="match status" value="1"/>
</dbReference>
<evidence type="ECO:0000256" key="1">
    <source>
        <dbReference type="SAM" id="Phobius"/>
    </source>
</evidence>
<evidence type="ECO:0000259" key="2">
    <source>
        <dbReference type="Pfam" id="PF09835"/>
    </source>
</evidence>
<dbReference type="Pfam" id="PF09835">
    <property type="entry name" value="DUF2062"/>
    <property type="match status" value="1"/>
</dbReference>
<keyword evidence="1" id="KW-1133">Transmembrane helix</keyword>
<feature type="domain" description="DUF2062" evidence="2">
    <location>
        <begin position="26"/>
        <end position="174"/>
    </location>
</feature>
<keyword evidence="1" id="KW-0812">Transmembrane</keyword>
<keyword evidence="4" id="KW-1185">Reference proteome</keyword>
<sequence>MSTFFSRMGRWLHSQMPTHEQLEANRFTAPFARRQELFRFTRRSVPRGVAVGLLVGIFALIPGVQIVGAALMCVPCRGNIPLAAAMTFLSNPATTPLILAGSIWIGNLLGYHADVSTFYALYERGAGIGDWTHWLVSDAAPALLVGLFVISTVAASIGYVASAWFWRFWIGRKHHARRMRWHHRMHGTAPDSPKTPVTPDPSA</sequence>
<accession>A0ABT0AX58</accession>
<dbReference type="PANTHER" id="PTHR40547:SF1">
    <property type="entry name" value="SLL0298 PROTEIN"/>
    <property type="match status" value="1"/>
</dbReference>
<proteinExistence type="predicted"/>
<comment type="caution">
    <text evidence="3">The sequence shown here is derived from an EMBL/GenBank/DDBJ whole genome shotgun (WGS) entry which is preliminary data.</text>
</comment>
<reference evidence="3" key="1">
    <citation type="submission" date="2022-03" db="EMBL/GenBank/DDBJ databases">
        <title>Identification of a novel bacterium isolated from mangrove sediments.</title>
        <authorList>
            <person name="Pan X."/>
        </authorList>
    </citation>
    <scope>NUCLEOTIDE SEQUENCE</scope>
    <source>
        <strain evidence="3">B2580</strain>
    </source>
</reference>
<evidence type="ECO:0000313" key="4">
    <source>
        <dbReference type="Proteomes" id="UP001162880"/>
    </source>
</evidence>